<feature type="region of interest" description="Disordered" evidence="5">
    <location>
        <begin position="1"/>
        <end position="32"/>
    </location>
</feature>
<protein>
    <submittedName>
        <fullName evidence="7">TetR/AcrR family transcriptional regulator</fullName>
    </submittedName>
</protein>
<dbReference type="Gene3D" id="1.10.357.10">
    <property type="entry name" value="Tetracycline Repressor, domain 2"/>
    <property type="match status" value="1"/>
</dbReference>
<keyword evidence="8" id="KW-1185">Reference proteome</keyword>
<dbReference type="EMBL" id="CP073910">
    <property type="protein sequence ID" value="QUT07366.1"/>
    <property type="molecule type" value="Genomic_DNA"/>
</dbReference>
<dbReference type="PANTHER" id="PTHR30055">
    <property type="entry name" value="HTH-TYPE TRANSCRIPTIONAL REGULATOR RUTR"/>
    <property type="match status" value="1"/>
</dbReference>
<keyword evidence="3" id="KW-0804">Transcription</keyword>
<evidence type="ECO:0000313" key="8">
    <source>
        <dbReference type="Proteomes" id="UP000681425"/>
    </source>
</evidence>
<evidence type="ECO:0000256" key="3">
    <source>
        <dbReference type="ARBA" id="ARBA00023163"/>
    </source>
</evidence>
<dbReference type="KEGG" id="spph:KFK14_08190"/>
<evidence type="ECO:0000313" key="7">
    <source>
        <dbReference type="EMBL" id="QUT07366.1"/>
    </source>
</evidence>
<feature type="compositionally biased region" description="Low complexity" evidence="5">
    <location>
        <begin position="1"/>
        <end position="20"/>
    </location>
</feature>
<feature type="DNA-binding region" description="H-T-H motif" evidence="4">
    <location>
        <begin position="54"/>
        <end position="73"/>
    </location>
</feature>
<evidence type="ECO:0000259" key="6">
    <source>
        <dbReference type="PROSITE" id="PS50977"/>
    </source>
</evidence>
<keyword evidence="1" id="KW-0805">Transcription regulation</keyword>
<evidence type="ECO:0000256" key="4">
    <source>
        <dbReference type="PROSITE-ProRule" id="PRU00335"/>
    </source>
</evidence>
<dbReference type="PANTHER" id="PTHR30055:SF234">
    <property type="entry name" value="HTH-TYPE TRANSCRIPTIONAL REGULATOR BETI"/>
    <property type="match status" value="1"/>
</dbReference>
<proteinExistence type="predicted"/>
<dbReference type="Proteomes" id="UP000681425">
    <property type="component" value="Chromosome"/>
</dbReference>
<accession>A0A975K9M7</accession>
<reference evidence="7" key="1">
    <citation type="submission" date="2021-04" db="EMBL/GenBank/DDBJ databases">
        <title>Isolation of p-tert-butylphenol degrading bacteria Sphingobium phenoxybenzoativorans Tas13 from active sludge.</title>
        <authorList>
            <person name="Li Y."/>
        </authorList>
    </citation>
    <scope>NUCLEOTIDE SEQUENCE</scope>
    <source>
        <strain evidence="7">Tas13</strain>
    </source>
</reference>
<dbReference type="SUPFAM" id="SSF46689">
    <property type="entry name" value="Homeodomain-like"/>
    <property type="match status" value="1"/>
</dbReference>
<dbReference type="PROSITE" id="PS50977">
    <property type="entry name" value="HTH_TETR_2"/>
    <property type="match status" value="1"/>
</dbReference>
<dbReference type="RefSeq" id="WP_070152428.1">
    <property type="nucleotide sequence ID" value="NZ_CP073910.1"/>
</dbReference>
<dbReference type="AlphaFoldDB" id="A0A975K9M7"/>
<sequence length="222" mass="24774">MALASARSASATRSAKTPSANGPTQQSLKSAQTRARLIDATIRCIVKFGYANTTTPQVAAEAGLSRGAMLHHFENGSALIKATIVELHEKRLRAFRRAAEVTEHEPATMVNTYWRQLQKPAFVAFHELALAARTNADLARILQPLQIEFRQKFNAQAVQLFPEWQDDPVSFELAMTLSQTMIEGMAINLLTSAIDESMVEPMLRLLEQQIRLMKPTNRDQSR</sequence>
<dbReference type="Pfam" id="PF00440">
    <property type="entry name" value="TetR_N"/>
    <property type="match status" value="1"/>
</dbReference>
<gene>
    <name evidence="7" type="ORF">KFK14_08190</name>
</gene>
<dbReference type="PRINTS" id="PR00455">
    <property type="entry name" value="HTHTETR"/>
</dbReference>
<keyword evidence="2 4" id="KW-0238">DNA-binding</keyword>
<dbReference type="InterPro" id="IPR001647">
    <property type="entry name" value="HTH_TetR"/>
</dbReference>
<evidence type="ECO:0000256" key="1">
    <source>
        <dbReference type="ARBA" id="ARBA00023015"/>
    </source>
</evidence>
<dbReference type="OrthoDB" id="9816296at2"/>
<dbReference type="InterPro" id="IPR050109">
    <property type="entry name" value="HTH-type_TetR-like_transc_reg"/>
</dbReference>
<organism evidence="7 8">
    <name type="scientific">Sphingobium phenoxybenzoativorans</name>
    <dbReference type="NCBI Taxonomy" id="1592790"/>
    <lineage>
        <taxon>Bacteria</taxon>
        <taxon>Pseudomonadati</taxon>
        <taxon>Pseudomonadota</taxon>
        <taxon>Alphaproteobacteria</taxon>
        <taxon>Sphingomonadales</taxon>
        <taxon>Sphingomonadaceae</taxon>
        <taxon>Sphingobium</taxon>
    </lineage>
</organism>
<name>A0A975K9M7_9SPHN</name>
<feature type="compositionally biased region" description="Polar residues" evidence="5">
    <location>
        <begin position="21"/>
        <end position="32"/>
    </location>
</feature>
<evidence type="ECO:0000256" key="5">
    <source>
        <dbReference type="SAM" id="MobiDB-lite"/>
    </source>
</evidence>
<dbReference type="GO" id="GO:0000976">
    <property type="term" value="F:transcription cis-regulatory region binding"/>
    <property type="evidence" value="ECO:0007669"/>
    <property type="project" value="TreeGrafter"/>
</dbReference>
<feature type="domain" description="HTH tetR-type" evidence="6">
    <location>
        <begin position="31"/>
        <end position="91"/>
    </location>
</feature>
<dbReference type="InterPro" id="IPR009057">
    <property type="entry name" value="Homeodomain-like_sf"/>
</dbReference>
<evidence type="ECO:0000256" key="2">
    <source>
        <dbReference type="ARBA" id="ARBA00023125"/>
    </source>
</evidence>
<dbReference type="GO" id="GO:0003700">
    <property type="term" value="F:DNA-binding transcription factor activity"/>
    <property type="evidence" value="ECO:0007669"/>
    <property type="project" value="TreeGrafter"/>
</dbReference>